<gene>
    <name evidence="1" type="ORF">H7J73_32360</name>
</gene>
<evidence type="ECO:0000313" key="2">
    <source>
        <dbReference type="Proteomes" id="UP001526201"/>
    </source>
</evidence>
<keyword evidence="2" id="KW-1185">Reference proteome</keyword>
<dbReference type="Proteomes" id="UP001526201">
    <property type="component" value="Unassembled WGS sequence"/>
</dbReference>
<protein>
    <submittedName>
        <fullName evidence="1">Uncharacterized protein</fullName>
    </submittedName>
</protein>
<evidence type="ECO:0000313" key="1">
    <source>
        <dbReference type="EMBL" id="MCV7230712.1"/>
    </source>
</evidence>
<dbReference type="RefSeq" id="WP_264072001.1">
    <property type="nucleotide sequence ID" value="NZ_JACKTY010000051.1"/>
</dbReference>
<accession>A0ABT3CMW5</accession>
<name>A0ABT3CMW5_9MYCO</name>
<comment type="caution">
    <text evidence="1">The sequence shown here is derived from an EMBL/GenBank/DDBJ whole genome shotgun (WGS) entry which is preliminary data.</text>
</comment>
<proteinExistence type="predicted"/>
<dbReference type="EMBL" id="JACKTY010000051">
    <property type="protein sequence ID" value="MCV7230712.1"/>
    <property type="molecule type" value="Genomic_DNA"/>
</dbReference>
<sequence length="48" mass="5377">MRDIWPELEAKLTDIIGEAFPDAKDDHIAGVAEKSTESARSFIQDVLF</sequence>
<organism evidence="1 2">
    <name type="scientific">Mycolicibacterium komossense</name>
    <dbReference type="NCBI Taxonomy" id="1779"/>
    <lineage>
        <taxon>Bacteria</taxon>
        <taxon>Bacillati</taxon>
        <taxon>Actinomycetota</taxon>
        <taxon>Actinomycetes</taxon>
        <taxon>Mycobacteriales</taxon>
        <taxon>Mycobacteriaceae</taxon>
        <taxon>Mycolicibacterium</taxon>
    </lineage>
</organism>
<reference evidence="1 2" key="1">
    <citation type="journal article" date="2022" name="BMC Genomics">
        <title>Comparative genome analysis of mycobacteria focusing on tRNA and non-coding RNA.</title>
        <authorList>
            <person name="Behra P.R.K."/>
            <person name="Pettersson B.M.F."/>
            <person name="Ramesh M."/>
            <person name="Das S."/>
            <person name="Dasgupta S."/>
            <person name="Kirsebom L.A."/>
        </authorList>
    </citation>
    <scope>NUCLEOTIDE SEQUENCE [LARGE SCALE GENOMIC DNA]</scope>
    <source>
        <strain evidence="1 2">DSM 44078</strain>
    </source>
</reference>